<sequence length="459" mass="52467">MSESKDTGSDKSPDIFSAVKPILATTRLFGLGPFRLDEKKKTLNVFTPGLFYSVVMLFAFTSNAGFLIYTKVVYKDKRIDSYVGLASDMILLTSGIVVTVSCILLAIIQRKKYIRVVRDFYNISFEMSKLNEEIPYEKLQTWSRRYLFILLVVLTLLFLHTVFYTQNLNNVLYMSYLYACFGPKVYNFLMEYQFVSGVFLLKLHFSLLNKSLETFIEGETSENGTKGSLDENVNNNAWTDVFVGRVNKRLMVKTFSITGGKFFSTRPRKFWPDTVEDAIHANSENLQKIKIIRKIHCSACKITKHLNSSFSLQLLTSVAQSFVFITANLYMIFTTLSTSKTFSFLAISHPMLWFATHTVELVTIVLACTKTSKIANYTAVLVHKLLSKDSVPEFRNQLKLFSIQLLHRKVSFTASGFFNLDMTLLQAIIGAVTTYLVILIQFHNTYEIPKKSYTVTDYN</sequence>
<proteinExistence type="inferred from homology"/>
<comment type="subcellular location">
    <subcellularLocation>
        <location evidence="1 8">Cell membrane</location>
        <topology evidence="1 8">Multi-pass membrane protein</topology>
    </subcellularLocation>
</comment>
<feature type="transmembrane region" description="Helical" evidence="8">
    <location>
        <begin position="89"/>
        <end position="108"/>
    </location>
</feature>
<feature type="transmembrane region" description="Helical" evidence="8">
    <location>
        <begin position="185"/>
        <end position="205"/>
    </location>
</feature>
<dbReference type="EMBL" id="JAWJWE010000002">
    <property type="protein sequence ID" value="KAK6642741.1"/>
    <property type="molecule type" value="Genomic_DNA"/>
</dbReference>
<evidence type="ECO:0000256" key="7">
    <source>
        <dbReference type="ARBA" id="ARBA00023224"/>
    </source>
</evidence>
<dbReference type="GO" id="GO:0030424">
    <property type="term" value="C:axon"/>
    <property type="evidence" value="ECO:0007669"/>
    <property type="project" value="TreeGrafter"/>
</dbReference>
<organism evidence="9 10">
    <name type="scientific">Polyplax serrata</name>
    <name type="common">Common mouse louse</name>
    <dbReference type="NCBI Taxonomy" id="468196"/>
    <lineage>
        <taxon>Eukaryota</taxon>
        <taxon>Metazoa</taxon>
        <taxon>Ecdysozoa</taxon>
        <taxon>Arthropoda</taxon>
        <taxon>Hexapoda</taxon>
        <taxon>Insecta</taxon>
        <taxon>Pterygota</taxon>
        <taxon>Neoptera</taxon>
        <taxon>Paraneoptera</taxon>
        <taxon>Psocodea</taxon>
        <taxon>Troctomorpha</taxon>
        <taxon>Phthiraptera</taxon>
        <taxon>Anoplura</taxon>
        <taxon>Polyplacidae</taxon>
        <taxon>Polyplax</taxon>
    </lineage>
</organism>
<keyword evidence="4 8" id="KW-1133">Transmembrane helix</keyword>
<feature type="transmembrane region" description="Helical" evidence="8">
    <location>
        <begin position="49"/>
        <end position="69"/>
    </location>
</feature>
<keyword evidence="2 8" id="KW-1003">Cell membrane</keyword>
<keyword evidence="3 8" id="KW-0812">Transmembrane</keyword>
<dbReference type="GO" id="GO:0050909">
    <property type="term" value="P:sensory perception of taste"/>
    <property type="evidence" value="ECO:0007669"/>
    <property type="project" value="InterPro"/>
</dbReference>
<accession>A0AAN8SAN6</accession>
<dbReference type="AlphaFoldDB" id="A0AAN8SAN6"/>
<comment type="caution">
    <text evidence="8">Lacks conserved residue(s) required for the propagation of feature annotation.</text>
</comment>
<comment type="function">
    <text evidence="8">Gustatory receptor which mediates acceptance or avoidance behavior, depending on its substrates.</text>
</comment>
<evidence type="ECO:0000256" key="6">
    <source>
        <dbReference type="ARBA" id="ARBA00023170"/>
    </source>
</evidence>
<protein>
    <recommendedName>
        <fullName evidence="8">Gustatory receptor</fullName>
    </recommendedName>
</protein>
<dbReference type="InterPro" id="IPR013604">
    <property type="entry name" value="7TM_chemorcpt"/>
</dbReference>
<evidence type="ECO:0000256" key="8">
    <source>
        <dbReference type="RuleBase" id="RU363108"/>
    </source>
</evidence>
<name>A0AAN8SAN6_POLSC</name>
<dbReference type="GO" id="GO:0007165">
    <property type="term" value="P:signal transduction"/>
    <property type="evidence" value="ECO:0007669"/>
    <property type="project" value="UniProtKB-KW"/>
</dbReference>
<dbReference type="GO" id="GO:0007635">
    <property type="term" value="P:chemosensory behavior"/>
    <property type="evidence" value="ECO:0007669"/>
    <property type="project" value="TreeGrafter"/>
</dbReference>
<evidence type="ECO:0000256" key="1">
    <source>
        <dbReference type="ARBA" id="ARBA00004651"/>
    </source>
</evidence>
<feature type="transmembrane region" description="Helical" evidence="8">
    <location>
        <begin position="314"/>
        <end position="333"/>
    </location>
</feature>
<comment type="similarity">
    <text evidence="8">Belongs to the insect chemoreceptor superfamily. Gustatory receptor (GR) family.</text>
</comment>
<dbReference type="GO" id="GO:0030425">
    <property type="term" value="C:dendrite"/>
    <property type="evidence" value="ECO:0007669"/>
    <property type="project" value="TreeGrafter"/>
</dbReference>
<evidence type="ECO:0000256" key="3">
    <source>
        <dbReference type="ARBA" id="ARBA00022692"/>
    </source>
</evidence>
<dbReference type="GO" id="GO:0005886">
    <property type="term" value="C:plasma membrane"/>
    <property type="evidence" value="ECO:0007669"/>
    <property type="project" value="UniProtKB-SubCell"/>
</dbReference>
<dbReference type="Pfam" id="PF08395">
    <property type="entry name" value="7tm_7"/>
    <property type="match status" value="1"/>
</dbReference>
<evidence type="ECO:0000313" key="10">
    <source>
        <dbReference type="Proteomes" id="UP001372834"/>
    </source>
</evidence>
<dbReference type="PANTHER" id="PTHR21143">
    <property type="entry name" value="INVERTEBRATE GUSTATORY RECEPTOR"/>
    <property type="match status" value="1"/>
</dbReference>
<feature type="transmembrane region" description="Helical" evidence="8">
    <location>
        <begin position="146"/>
        <end position="165"/>
    </location>
</feature>
<dbReference type="GO" id="GO:0043025">
    <property type="term" value="C:neuronal cell body"/>
    <property type="evidence" value="ECO:0007669"/>
    <property type="project" value="TreeGrafter"/>
</dbReference>
<evidence type="ECO:0000256" key="4">
    <source>
        <dbReference type="ARBA" id="ARBA00022989"/>
    </source>
</evidence>
<dbReference type="PANTHER" id="PTHR21143:SF104">
    <property type="entry name" value="GUSTATORY RECEPTOR 8A-RELATED"/>
    <property type="match status" value="1"/>
</dbReference>
<keyword evidence="7 8" id="KW-0807">Transducer</keyword>
<feature type="transmembrane region" description="Helical" evidence="8">
    <location>
        <begin position="424"/>
        <end position="442"/>
    </location>
</feature>
<evidence type="ECO:0000256" key="2">
    <source>
        <dbReference type="ARBA" id="ARBA00022475"/>
    </source>
</evidence>
<evidence type="ECO:0000256" key="5">
    <source>
        <dbReference type="ARBA" id="ARBA00023136"/>
    </source>
</evidence>
<comment type="caution">
    <text evidence="9">The sequence shown here is derived from an EMBL/GenBank/DDBJ whole genome shotgun (WGS) entry which is preliminary data.</text>
</comment>
<evidence type="ECO:0000313" key="9">
    <source>
        <dbReference type="EMBL" id="KAK6642741.1"/>
    </source>
</evidence>
<keyword evidence="5 8" id="KW-0472">Membrane</keyword>
<dbReference type="GO" id="GO:0008049">
    <property type="term" value="P:male courtship behavior"/>
    <property type="evidence" value="ECO:0007669"/>
    <property type="project" value="TreeGrafter"/>
</dbReference>
<keyword evidence="6 8" id="KW-0675">Receptor</keyword>
<gene>
    <name evidence="9" type="ORF">RUM43_004243</name>
</gene>
<dbReference type="Proteomes" id="UP001372834">
    <property type="component" value="Unassembled WGS sequence"/>
</dbReference>
<reference evidence="9 10" key="1">
    <citation type="submission" date="2023-10" db="EMBL/GenBank/DDBJ databases">
        <title>Genomes of two closely related lineages of the louse Polyplax serrata with different host specificities.</title>
        <authorList>
            <person name="Martinu J."/>
            <person name="Tarabai H."/>
            <person name="Stefka J."/>
            <person name="Hypsa V."/>
        </authorList>
    </citation>
    <scope>NUCLEOTIDE SEQUENCE [LARGE SCALE GENOMIC DNA]</scope>
    <source>
        <strain evidence="9">HR10_N</strain>
    </source>
</reference>